<dbReference type="EMBL" id="JBHRSM010000011">
    <property type="protein sequence ID" value="MFC3085667.1"/>
    <property type="molecule type" value="Genomic_DNA"/>
</dbReference>
<sequence length="351" mass="36312">MVRRISLAILGAAALAAVALVLGGPGPLERILPPRALDYLESAGVFGAHGRTGQLPQDFLEEDAGGLRAMGPIAAGAGNRPVFIGDVVAGYTTQAGADIPAEVTTIRPIMGCRPTPPQEGTHFGHVTAGASGIGLALSTYNDSDLAAGVQRLADHYRQTGNAAMLDLSGPAYEAYDVAVTETSAPVYLVLETGAGNRMWNLHLAPGARIERVILLGGTQAGIANLDPVVPVEVILDSGLASCGIHPAYGPEGTSDGAYDRWFLDVFGVTASSSRIGFDRGTISLVGPVPGAEDPKAGYAPVNGAKIRTTQDQFFEIRGQAGKGENFAARVKAIALTFAFGDLDYLRQGASF</sequence>
<protein>
    <submittedName>
        <fullName evidence="1">Uncharacterized protein</fullName>
    </submittedName>
</protein>
<dbReference type="Proteomes" id="UP001595445">
    <property type="component" value="Unassembled WGS sequence"/>
</dbReference>
<keyword evidence="2" id="KW-1185">Reference proteome</keyword>
<name>A0ABV7DRQ4_9RHOB</name>
<proteinExistence type="predicted"/>
<evidence type="ECO:0000313" key="2">
    <source>
        <dbReference type="Proteomes" id="UP001595445"/>
    </source>
</evidence>
<dbReference type="RefSeq" id="WP_197641934.1">
    <property type="nucleotide sequence ID" value="NZ_JAEACP010000002.1"/>
</dbReference>
<accession>A0ABV7DRQ4</accession>
<reference evidence="2" key="1">
    <citation type="journal article" date="2019" name="Int. J. Syst. Evol. Microbiol.">
        <title>The Global Catalogue of Microorganisms (GCM) 10K type strain sequencing project: providing services to taxonomists for standard genome sequencing and annotation.</title>
        <authorList>
            <consortium name="The Broad Institute Genomics Platform"/>
            <consortium name="The Broad Institute Genome Sequencing Center for Infectious Disease"/>
            <person name="Wu L."/>
            <person name="Ma J."/>
        </authorList>
    </citation>
    <scope>NUCLEOTIDE SEQUENCE [LARGE SCALE GENOMIC DNA]</scope>
    <source>
        <strain evidence="2">KCTC 62102</strain>
    </source>
</reference>
<organism evidence="1 2">
    <name type="scientific">Tabrizicola soli</name>
    <dbReference type="NCBI Taxonomy" id="2185115"/>
    <lineage>
        <taxon>Bacteria</taxon>
        <taxon>Pseudomonadati</taxon>
        <taxon>Pseudomonadota</taxon>
        <taxon>Alphaproteobacteria</taxon>
        <taxon>Rhodobacterales</taxon>
        <taxon>Paracoccaceae</taxon>
        <taxon>Tabrizicola</taxon>
    </lineage>
</organism>
<gene>
    <name evidence="1" type="ORF">ACFOD6_06355</name>
</gene>
<comment type="caution">
    <text evidence="1">The sequence shown here is derived from an EMBL/GenBank/DDBJ whole genome shotgun (WGS) entry which is preliminary data.</text>
</comment>
<evidence type="ECO:0000313" key="1">
    <source>
        <dbReference type="EMBL" id="MFC3085667.1"/>
    </source>
</evidence>